<proteinExistence type="predicted"/>
<keyword evidence="1" id="KW-1133">Transmembrane helix</keyword>
<feature type="transmembrane region" description="Helical" evidence="1">
    <location>
        <begin position="12"/>
        <end position="35"/>
    </location>
</feature>
<evidence type="ECO:0000313" key="3">
    <source>
        <dbReference type="Proteomes" id="UP001055553"/>
    </source>
</evidence>
<keyword evidence="1" id="KW-0472">Membrane</keyword>
<evidence type="ECO:0000256" key="1">
    <source>
        <dbReference type="SAM" id="Phobius"/>
    </source>
</evidence>
<dbReference type="RefSeq" id="WP_258393026.1">
    <property type="nucleotide sequence ID" value="NZ_AP019769.1"/>
</dbReference>
<organism evidence="2 3">
    <name type="scientific">Nanobdella aerobiophila</name>
    <dbReference type="NCBI Taxonomy" id="2586965"/>
    <lineage>
        <taxon>Archaea</taxon>
        <taxon>Nanobdellota</taxon>
        <taxon>Nanobdellia</taxon>
        <taxon>Nanobdellales</taxon>
        <taxon>Nanobdellaceae</taxon>
        <taxon>Nanobdella</taxon>
    </lineage>
</organism>
<protein>
    <submittedName>
        <fullName evidence="2">Peptidase S16</fullName>
    </submittedName>
</protein>
<accession>A0A915SAE9</accession>
<dbReference type="EMBL" id="AP019769">
    <property type="protein sequence ID" value="BBL45712.1"/>
    <property type="molecule type" value="Genomic_DNA"/>
</dbReference>
<dbReference type="KEGG" id="naer:MJ1_0561"/>
<dbReference type="GeneID" id="74568507"/>
<evidence type="ECO:0000313" key="2">
    <source>
        <dbReference type="EMBL" id="BBL45712.1"/>
    </source>
</evidence>
<dbReference type="Gene3D" id="3.30.230.10">
    <property type="match status" value="1"/>
</dbReference>
<dbReference type="Proteomes" id="UP001055553">
    <property type="component" value="Chromosome"/>
</dbReference>
<dbReference type="InterPro" id="IPR014721">
    <property type="entry name" value="Ribsml_uS5_D2-typ_fold_subgr"/>
</dbReference>
<keyword evidence="3" id="KW-1185">Reference proteome</keyword>
<keyword evidence="1" id="KW-0812">Transmembrane</keyword>
<sequence>MKFKFGYISKIIIAVIGLLVILSLLVYIVSFRYIYYNSSSIYSVYIPAVLNNSNNLSGEITQFSLYVSNGDGTVYESVPPIFQQPYNLAYLYAKDAYCSIDPINCNNYNYYFSSNDVLFADGFSGTAGLTLLVLEALNNETPIVNYPVTGFMLPNGLIAPVAGISYKLNATLQYFPYLVAPYYNNSNIIPISTILDLENVYFNYTINETYSPPASYTSTIKNIESQICSGINDTNVSYYISRGDYYTAASLCFESHVSSNNINISEAQVINDINSLYNNVTSYSCYGNYECKEIKYQVISRLEAANSSLNNISYSYWRYYSALGWSEFLPITQNINKNNECNLINQEYQLMQYTYQGQLPQNLSCFDEMNFLANIYYLYIANDTNYMNINTANNIEYLDYYYYNKYGFSITSYNYLQFGKDLIEMNQTESGFYYLILSIEYAI</sequence>
<dbReference type="AlphaFoldDB" id="A0A915SAE9"/>
<name>A0A915SAE9_9ARCH</name>
<reference evidence="3" key="1">
    <citation type="journal article" date="2022" name="Int. J. Syst. Evol. Microbiol.">
        <title>Nanobdella aerobiophila gen. nov., sp. nov., a thermoacidophilic, obligate ectosymbiotic archaeon, and proposal of Nanobdellaceae fam. nov., Nanobdellales ord. nov. and Nanobdellia class. nov.</title>
        <authorList>
            <person name="Kato S."/>
            <person name="Ogasawara A."/>
            <person name="Itoh T."/>
            <person name="Sakai H.D."/>
            <person name="Shimizu M."/>
            <person name="Yuki M."/>
            <person name="Kaneko M."/>
            <person name="Takashina T."/>
            <person name="Ohkuma M."/>
        </authorList>
    </citation>
    <scope>NUCLEOTIDE SEQUENCE [LARGE SCALE GENOMIC DNA]</scope>
    <source>
        <strain evidence="3">MJ1</strain>
    </source>
</reference>
<gene>
    <name evidence="2" type="ORF">MJ1_0561</name>
</gene>